<feature type="compositionally biased region" description="Pro residues" evidence="1">
    <location>
        <begin position="19"/>
        <end position="32"/>
    </location>
</feature>
<dbReference type="Proteomes" id="UP000094622">
    <property type="component" value="Unassembled WGS sequence"/>
</dbReference>
<dbReference type="AlphaFoldDB" id="A0A1E3GPF4"/>
<gene>
    <name evidence="2" type="ORF">A6302_04481</name>
</gene>
<evidence type="ECO:0000313" key="2">
    <source>
        <dbReference type="EMBL" id="ODN65933.1"/>
    </source>
</evidence>
<organism evidence="2 3">
    <name type="scientific">Methylobrevis pamukkalensis</name>
    <dbReference type="NCBI Taxonomy" id="1439726"/>
    <lineage>
        <taxon>Bacteria</taxon>
        <taxon>Pseudomonadati</taxon>
        <taxon>Pseudomonadota</taxon>
        <taxon>Alphaproteobacteria</taxon>
        <taxon>Hyphomicrobiales</taxon>
        <taxon>Pleomorphomonadaceae</taxon>
        <taxon>Methylobrevis</taxon>
    </lineage>
</organism>
<reference evidence="2 3" key="1">
    <citation type="submission" date="2016-07" db="EMBL/GenBank/DDBJ databases">
        <title>Draft Genome Sequence of Methylobrevis pamukkalensis PK2.</title>
        <authorList>
            <person name="Vasilenko O.V."/>
            <person name="Doronina N.V."/>
            <person name="Shmareva M.N."/>
            <person name="Tarlachkov S.V."/>
            <person name="Mustakhimov I."/>
            <person name="Trotsenko Y.A."/>
        </authorList>
    </citation>
    <scope>NUCLEOTIDE SEQUENCE [LARGE SCALE GENOMIC DNA]</scope>
    <source>
        <strain evidence="2 3">PK2</strain>
    </source>
</reference>
<evidence type="ECO:0000313" key="3">
    <source>
        <dbReference type="Proteomes" id="UP000094622"/>
    </source>
</evidence>
<proteinExistence type="predicted"/>
<evidence type="ECO:0000256" key="1">
    <source>
        <dbReference type="SAM" id="MobiDB-lite"/>
    </source>
</evidence>
<sequence length="47" mass="5069">MMKAASSAEPCFTGRVSTAPPPGPAVSPPKPPRITEMNDRFMPLHMM</sequence>
<accession>A0A1E3GPF4</accession>
<dbReference type="EMBL" id="MCRJ01000245">
    <property type="protein sequence ID" value="ODN65933.1"/>
    <property type="molecule type" value="Genomic_DNA"/>
</dbReference>
<feature type="region of interest" description="Disordered" evidence="1">
    <location>
        <begin position="1"/>
        <end position="47"/>
    </location>
</feature>
<name>A0A1E3GPF4_9HYPH</name>
<comment type="caution">
    <text evidence="2">The sequence shown here is derived from an EMBL/GenBank/DDBJ whole genome shotgun (WGS) entry which is preliminary data.</text>
</comment>
<keyword evidence="3" id="KW-1185">Reference proteome</keyword>
<protein>
    <submittedName>
        <fullName evidence="2">Uncharacterized protein</fullName>
    </submittedName>
</protein>